<dbReference type="CDD" id="cd01347">
    <property type="entry name" value="ligand_gated_channel"/>
    <property type="match status" value="1"/>
</dbReference>
<dbReference type="SUPFAM" id="SSF56935">
    <property type="entry name" value="Porins"/>
    <property type="match status" value="1"/>
</dbReference>
<dbReference type="RefSeq" id="WP_254153773.1">
    <property type="nucleotide sequence ID" value="NZ_JAHESD010000020.1"/>
</dbReference>
<dbReference type="InterPro" id="IPR012910">
    <property type="entry name" value="Plug_dom"/>
</dbReference>
<evidence type="ECO:0000256" key="7">
    <source>
        <dbReference type="ARBA" id="ARBA00022729"/>
    </source>
</evidence>
<dbReference type="PANTHER" id="PTHR32552">
    <property type="entry name" value="FERRICHROME IRON RECEPTOR-RELATED"/>
    <property type="match status" value="1"/>
</dbReference>
<dbReference type="PROSITE" id="PS52016">
    <property type="entry name" value="TONB_DEPENDENT_REC_3"/>
    <property type="match status" value="1"/>
</dbReference>
<keyword evidence="9" id="KW-0406">Ion transport</keyword>
<evidence type="ECO:0000256" key="15">
    <source>
        <dbReference type="RuleBase" id="RU003357"/>
    </source>
</evidence>
<evidence type="ECO:0000256" key="3">
    <source>
        <dbReference type="ARBA" id="ARBA00022448"/>
    </source>
</evidence>
<dbReference type="Gene3D" id="2.40.170.20">
    <property type="entry name" value="TonB-dependent receptor, beta-barrel domain"/>
    <property type="match status" value="1"/>
</dbReference>
<dbReference type="InterPro" id="IPR013784">
    <property type="entry name" value="Carb-bd-like_fold"/>
</dbReference>
<comment type="similarity">
    <text evidence="2 14 15">Belongs to the TonB-dependent receptor family.</text>
</comment>
<keyword evidence="5" id="KW-0410">Iron transport</keyword>
<evidence type="ECO:0000256" key="11">
    <source>
        <dbReference type="ARBA" id="ARBA00023136"/>
    </source>
</evidence>
<keyword evidence="13 14" id="KW-0998">Cell outer membrane</keyword>
<comment type="caution">
    <text evidence="19">The sequence shown here is derived from an EMBL/GenBank/DDBJ whole genome shotgun (WGS) entry which is preliminary data.</text>
</comment>
<accession>A0ABS5VRL5</accession>
<reference evidence="19 20" key="1">
    <citation type="submission" date="2021-05" db="EMBL/GenBank/DDBJ databases">
        <title>A Polyphasic approach of four new species of the genus Ohtaekwangia: Ohtaekwangia histidinii sp. nov., Ohtaekwangia cretensis sp. nov., Ohtaekwangia indiensis sp. nov., Ohtaekwangia reichenbachii sp. nov. from diverse environment.</title>
        <authorList>
            <person name="Octaviana S."/>
        </authorList>
    </citation>
    <scope>NUCLEOTIDE SEQUENCE [LARGE SCALE GENOMIC DNA]</scope>
    <source>
        <strain evidence="19 20">PWU20</strain>
    </source>
</reference>
<keyword evidence="10 15" id="KW-0798">TonB box</keyword>
<organism evidence="19 20">
    <name type="scientific">Chryseosolibacter indicus</name>
    <dbReference type="NCBI Taxonomy" id="2782351"/>
    <lineage>
        <taxon>Bacteria</taxon>
        <taxon>Pseudomonadati</taxon>
        <taxon>Bacteroidota</taxon>
        <taxon>Cytophagia</taxon>
        <taxon>Cytophagales</taxon>
        <taxon>Chryseotaleaceae</taxon>
        <taxon>Chryseosolibacter</taxon>
    </lineage>
</organism>
<dbReference type="InterPro" id="IPR036942">
    <property type="entry name" value="Beta-barrel_TonB_sf"/>
</dbReference>
<evidence type="ECO:0000256" key="6">
    <source>
        <dbReference type="ARBA" id="ARBA00022692"/>
    </source>
</evidence>
<dbReference type="NCBIfam" id="TIGR01783">
    <property type="entry name" value="TonB-siderophor"/>
    <property type="match status" value="1"/>
</dbReference>
<dbReference type="Pfam" id="PF00593">
    <property type="entry name" value="TonB_dep_Rec_b-barrel"/>
    <property type="match status" value="1"/>
</dbReference>
<keyword evidence="6 14" id="KW-0812">Transmembrane</keyword>
<evidence type="ECO:0000256" key="16">
    <source>
        <dbReference type="SAM" id="SignalP"/>
    </source>
</evidence>
<keyword evidence="4 14" id="KW-1134">Transmembrane beta strand</keyword>
<evidence type="ECO:0000259" key="17">
    <source>
        <dbReference type="Pfam" id="PF00593"/>
    </source>
</evidence>
<dbReference type="Pfam" id="PF07715">
    <property type="entry name" value="Plug"/>
    <property type="match status" value="1"/>
</dbReference>
<evidence type="ECO:0000256" key="8">
    <source>
        <dbReference type="ARBA" id="ARBA00023004"/>
    </source>
</evidence>
<comment type="subcellular location">
    <subcellularLocation>
        <location evidence="1 14">Cell outer membrane</location>
        <topology evidence="1 14">Multi-pass membrane protein</topology>
    </subcellularLocation>
</comment>
<feature type="signal peptide" evidence="16">
    <location>
        <begin position="1"/>
        <end position="21"/>
    </location>
</feature>
<name>A0ABS5VRL5_9BACT</name>
<feature type="domain" description="TonB-dependent receptor plug" evidence="18">
    <location>
        <begin position="130"/>
        <end position="227"/>
    </location>
</feature>
<evidence type="ECO:0000256" key="5">
    <source>
        <dbReference type="ARBA" id="ARBA00022496"/>
    </source>
</evidence>
<gene>
    <name evidence="19" type="ORF">KK060_11000</name>
</gene>
<keyword evidence="7 16" id="KW-0732">Signal</keyword>
<evidence type="ECO:0000256" key="13">
    <source>
        <dbReference type="ARBA" id="ARBA00023237"/>
    </source>
</evidence>
<dbReference type="EMBL" id="JAHESD010000020">
    <property type="protein sequence ID" value="MBT1703811.1"/>
    <property type="molecule type" value="Genomic_DNA"/>
</dbReference>
<evidence type="ECO:0000256" key="9">
    <source>
        <dbReference type="ARBA" id="ARBA00023065"/>
    </source>
</evidence>
<evidence type="ECO:0000256" key="10">
    <source>
        <dbReference type="ARBA" id="ARBA00023077"/>
    </source>
</evidence>
<dbReference type="Gene3D" id="2.60.40.1120">
    <property type="entry name" value="Carboxypeptidase-like, regulatory domain"/>
    <property type="match status" value="1"/>
</dbReference>
<dbReference type="Pfam" id="PF13715">
    <property type="entry name" value="CarbopepD_reg_2"/>
    <property type="match status" value="1"/>
</dbReference>
<proteinExistence type="inferred from homology"/>
<keyword evidence="12 19" id="KW-0675">Receptor</keyword>
<dbReference type="Gene3D" id="2.170.130.10">
    <property type="entry name" value="TonB-dependent receptor, plug domain"/>
    <property type="match status" value="1"/>
</dbReference>
<dbReference type="InterPro" id="IPR039426">
    <property type="entry name" value="TonB-dep_rcpt-like"/>
</dbReference>
<dbReference type="InterPro" id="IPR000531">
    <property type="entry name" value="Beta-barrel_TonB"/>
</dbReference>
<keyword evidence="8" id="KW-0408">Iron</keyword>
<sequence>MKHLYLLFLLLSCTFMGFAQHGTIRGTMKTSDGKPAAFVSIGLKENNKGTTSDEDGKYEIKNVKPGIYTLVVTSVGLAPEERSVTVNAGETTTSDFSLTENSTQLSEVVISGSNIQNTPVSIGKAAIKPLDLPQSVGVVNSVVIQDQQATRLGDVLKNVSGVSLTQQRQGVAETFSARGYSIGIAGSAGSIFKNGVITNTQGFPDASTLESVEVLKGSSALLYGNVSGGLIINMVTKKPKFDWGGQASFQAGSYDFYKPNVDVYGPISKNLAFRAIATHEDSKSFRDVVEAKRTYVNPSLLYKIGDKTEILLQTDYLKSDIVPDAGVGVPNQNIDMVIPSNTPRSRFINAVWAYNKTEQLTGTLTINHRFNDSWRLNVIGSAQDTEVDGFGVNVPNSIAANGDYTRTLTAVKSGENDYTGQVNLNGNFKTAFLGHQLLVGTDLTHIETESNTFRYMSNGTATNAYDRINIFDRNKYVERTDMPSFQDTARTLSPQRRFGIYAQDMITISKKFKVLAGLRWSYQKAFRTYILNRESGVERRGTADEKVDKAFSPRAALIFQPIENISAYASYSNNFTVNTGTDIYGDPLKPSIVDQYEIGVKNDLFNGKLSANVSVYKIINSNFAQTALFDANGNPNTNNNLKELSGETTSDGVEVDFSGNFSRNFYFIAGYGYNYMRYTNTTGVKGSQVEGERLINNPAHTANGSIFYTFNNTIVRGLKLGASVFYTGQRYGGGNNQVGQTPEYNRLLDLSGFTTLDLSIGYTYRKISFLGKVSNITNELNYIAHDRYSINPIPPRQFIGTLSYKFR</sequence>
<evidence type="ECO:0000256" key="1">
    <source>
        <dbReference type="ARBA" id="ARBA00004571"/>
    </source>
</evidence>
<keyword evidence="3 14" id="KW-0813">Transport</keyword>
<dbReference type="PANTHER" id="PTHR32552:SF68">
    <property type="entry name" value="FERRICHROME OUTER MEMBRANE TRANSPORTER_PHAGE RECEPTOR"/>
    <property type="match status" value="1"/>
</dbReference>
<dbReference type="SUPFAM" id="SSF49452">
    <property type="entry name" value="Starch-binding domain-like"/>
    <property type="match status" value="1"/>
</dbReference>
<evidence type="ECO:0000313" key="20">
    <source>
        <dbReference type="Proteomes" id="UP000772618"/>
    </source>
</evidence>
<evidence type="ECO:0000313" key="19">
    <source>
        <dbReference type="EMBL" id="MBT1703811.1"/>
    </source>
</evidence>
<dbReference type="InterPro" id="IPR037066">
    <property type="entry name" value="Plug_dom_sf"/>
</dbReference>
<evidence type="ECO:0000256" key="12">
    <source>
        <dbReference type="ARBA" id="ARBA00023170"/>
    </source>
</evidence>
<protein>
    <submittedName>
        <fullName evidence="19">TonB-dependent siderophore receptor</fullName>
    </submittedName>
</protein>
<evidence type="ECO:0000259" key="18">
    <source>
        <dbReference type="Pfam" id="PF07715"/>
    </source>
</evidence>
<dbReference type="Proteomes" id="UP000772618">
    <property type="component" value="Unassembled WGS sequence"/>
</dbReference>
<evidence type="ECO:0000256" key="2">
    <source>
        <dbReference type="ARBA" id="ARBA00009810"/>
    </source>
</evidence>
<feature type="chain" id="PRO_5045246242" evidence="16">
    <location>
        <begin position="22"/>
        <end position="807"/>
    </location>
</feature>
<keyword evidence="11 14" id="KW-0472">Membrane</keyword>
<keyword evidence="20" id="KW-1185">Reference proteome</keyword>
<dbReference type="InterPro" id="IPR010105">
    <property type="entry name" value="TonB_sidphr_rcpt"/>
</dbReference>
<evidence type="ECO:0000256" key="14">
    <source>
        <dbReference type="PROSITE-ProRule" id="PRU01360"/>
    </source>
</evidence>
<evidence type="ECO:0000256" key="4">
    <source>
        <dbReference type="ARBA" id="ARBA00022452"/>
    </source>
</evidence>
<feature type="domain" description="TonB-dependent receptor-like beta-barrel" evidence="17">
    <location>
        <begin position="311"/>
        <end position="775"/>
    </location>
</feature>